<proteinExistence type="predicted"/>
<organism evidence="1 2">
    <name type="scientific">Candidatus Magasanikbacteria bacterium CG_4_10_14_0_2_um_filter_33_14</name>
    <dbReference type="NCBI Taxonomy" id="1974636"/>
    <lineage>
        <taxon>Bacteria</taxon>
        <taxon>Candidatus Magasanikiibacteriota</taxon>
    </lineage>
</organism>
<sequence length="270" mass="31765">MNDGAKRELFSIPNFLTNDFPVREGNFNEGHVTTVRTLADLPPWILERIPELVKDEDSKDEYVIKEYNKKSTEDGWVPGNFSVFDKFLFENDEEKRVLSYNGNGKVTVVDKATVLSKRQDHLRRYFSDAGRKFLLDSYFIPSANENDSVSLYEIQRRLPGHIFLNELNNYNHLSLSKEKKHKLVNNAIELKTILEKMWEEDSDKVFSFFLPDFHSNNIAITKDGNLVIFDINHWSIKRDDKLAQLNFRQTLEKLDELIDIFKNYITYEQK</sequence>
<dbReference type="Proteomes" id="UP000231453">
    <property type="component" value="Unassembled WGS sequence"/>
</dbReference>
<reference evidence="2" key="1">
    <citation type="submission" date="2017-09" db="EMBL/GenBank/DDBJ databases">
        <title>Depth-based differentiation of microbial function through sediment-hosted aquifers and enrichment of novel symbionts in the deep terrestrial subsurface.</title>
        <authorList>
            <person name="Probst A.J."/>
            <person name="Ladd B."/>
            <person name="Jarett J.K."/>
            <person name="Geller-Mcgrath D.E."/>
            <person name="Sieber C.M.K."/>
            <person name="Emerson J.B."/>
            <person name="Anantharaman K."/>
            <person name="Thomas B.C."/>
            <person name="Malmstrom R."/>
            <person name="Stieglmeier M."/>
            <person name="Klingl A."/>
            <person name="Woyke T."/>
            <person name="Ryan C.M."/>
            <person name="Banfield J.F."/>
        </authorList>
    </citation>
    <scope>NUCLEOTIDE SEQUENCE [LARGE SCALE GENOMIC DNA]</scope>
</reference>
<accession>A0A2M7VB95</accession>
<evidence type="ECO:0000313" key="2">
    <source>
        <dbReference type="Proteomes" id="UP000231453"/>
    </source>
</evidence>
<gene>
    <name evidence="1" type="ORF">COX80_01675</name>
</gene>
<evidence type="ECO:0000313" key="1">
    <source>
        <dbReference type="EMBL" id="PIZ96271.1"/>
    </source>
</evidence>
<dbReference type="EMBL" id="PFPL01000030">
    <property type="protein sequence ID" value="PIZ96271.1"/>
    <property type="molecule type" value="Genomic_DNA"/>
</dbReference>
<comment type="caution">
    <text evidence="1">The sequence shown here is derived from an EMBL/GenBank/DDBJ whole genome shotgun (WGS) entry which is preliminary data.</text>
</comment>
<name>A0A2M7VB95_9BACT</name>
<dbReference type="AlphaFoldDB" id="A0A2M7VB95"/>
<protein>
    <submittedName>
        <fullName evidence="1">Uncharacterized protein</fullName>
    </submittedName>
</protein>